<dbReference type="InterPro" id="IPR003439">
    <property type="entry name" value="ABC_transporter-like_ATP-bd"/>
</dbReference>
<feature type="coiled-coil region" evidence="3">
    <location>
        <begin position="179"/>
        <end position="213"/>
    </location>
</feature>
<dbReference type="Pfam" id="PF12848">
    <property type="entry name" value="ABC_tran_Xtn"/>
    <property type="match status" value="1"/>
</dbReference>
<dbReference type="Gene3D" id="3.40.50.300">
    <property type="entry name" value="P-loop containing nucleotide triphosphate hydrolases"/>
    <property type="match status" value="3"/>
</dbReference>
<protein>
    <submittedName>
        <fullName evidence="5">ABC-F type ribosomal protection protein</fullName>
    </submittedName>
</protein>
<dbReference type="SUPFAM" id="SSF52540">
    <property type="entry name" value="P-loop containing nucleoside triphosphate hydrolases"/>
    <property type="match status" value="2"/>
</dbReference>
<reference evidence="5" key="2">
    <citation type="submission" date="2021-04" db="EMBL/GenBank/DDBJ databases">
        <authorList>
            <person name="Gilroy R."/>
        </authorList>
    </citation>
    <scope>NUCLEOTIDE SEQUENCE</scope>
    <source>
        <strain evidence="5">CHK198-12963</strain>
    </source>
</reference>
<gene>
    <name evidence="5" type="primary">abc-f</name>
    <name evidence="5" type="ORF">H9931_00150</name>
</gene>
<proteinExistence type="predicted"/>
<dbReference type="InterPro" id="IPR003593">
    <property type="entry name" value="AAA+_ATPase"/>
</dbReference>
<evidence type="ECO:0000313" key="6">
    <source>
        <dbReference type="Proteomes" id="UP000823863"/>
    </source>
</evidence>
<dbReference type="Proteomes" id="UP000823863">
    <property type="component" value="Unassembled WGS sequence"/>
</dbReference>
<dbReference type="PANTHER" id="PTHR42855:SF2">
    <property type="entry name" value="DRUG RESISTANCE ABC TRANSPORTER,ATP-BINDING PROTEIN"/>
    <property type="match status" value="1"/>
</dbReference>
<organism evidence="5 6">
    <name type="scientific">Candidatus Enterocloster excrementigallinarum</name>
    <dbReference type="NCBI Taxonomy" id="2838558"/>
    <lineage>
        <taxon>Bacteria</taxon>
        <taxon>Bacillati</taxon>
        <taxon>Bacillota</taxon>
        <taxon>Clostridia</taxon>
        <taxon>Lachnospirales</taxon>
        <taxon>Lachnospiraceae</taxon>
        <taxon>Enterocloster</taxon>
    </lineage>
</organism>
<comment type="caution">
    <text evidence="5">The sequence shown here is derived from an EMBL/GenBank/DDBJ whole genome shotgun (WGS) entry which is preliminary data.</text>
</comment>
<accession>A0A9D2PSC2</accession>
<dbReference type="CDD" id="cd03221">
    <property type="entry name" value="ABCF_EF-3"/>
    <property type="match status" value="2"/>
</dbReference>
<dbReference type="GO" id="GO:0005524">
    <property type="term" value="F:ATP binding"/>
    <property type="evidence" value="ECO:0007669"/>
    <property type="project" value="UniProtKB-KW"/>
</dbReference>
<keyword evidence="3" id="KW-0175">Coiled coil</keyword>
<reference evidence="5" key="1">
    <citation type="journal article" date="2021" name="PeerJ">
        <title>Extensive microbial diversity within the chicken gut microbiome revealed by metagenomics and culture.</title>
        <authorList>
            <person name="Gilroy R."/>
            <person name="Ravi A."/>
            <person name="Getino M."/>
            <person name="Pursley I."/>
            <person name="Horton D.L."/>
            <person name="Alikhan N.F."/>
            <person name="Baker D."/>
            <person name="Gharbi K."/>
            <person name="Hall N."/>
            <person name="Watson M."/>
            <person name="Adriaenssens E.M."/>
            <person name="Foster-Nyarko E."/>
            <person name="Jarju S."/>
            <person name="Secka A."/>
            <person name="Antonio M."/>
            <person name="Oren A."/>
            <person name="Chaudhuri R.R."/>
            <person name="La Ragione R."/>
            <person name="Hildebrand F."/>
            <person name="Pallen M.J."/>
        </authorList>
    </citation>
    <scope>NUCLEOTIDE SEQUENCE</scope>
    <source>
        <strain evidence="5">CHK198-12963</strain>
    </source>
</reference>
<feature type="domain" description="ABC transporter" evidence="4">
    <location>
        <begin position="3"/>
        <end position="191"/>
    </location>
</feature>
<name>A0A9D2PSC2_9FIRM</name>
<dbReference type="AlphaFoldDB" id="A0A9D2PSC2"/>
<dbReference type="InterPro" id="IPR027417">
    <property type="entry name" value="P-loop_NTPase"/>
</dbReference>
<dbReference type="Pfam" id="PF00005">
    <property type="entry name" value="ABC_tran"/>
    <property type="match status" value="2"/>
</dbReference>
<evidence type="ECO:0000259" key="4">
    <source>
        <dbReference type="PROSITE" id="PS50893"/>
    </source>
</evidence>
<dbReference type="InterPro" id="IPR032781">
    <property type="entry name" value="ABC_tran_Xtn"/>
</dbReference>
<evidence type="ECO:0000256" key="1">
    <source>
        <dbReference type="ARBA" id="ARBA00022741"/>
    </source>
</evidence>
<dbReference type="SMART" id="SM00382">
    <property type="entry name" value="AAA"/>
    <property type="match status" value="2"/>
</dbReference>
<sequence>MLLKAQNIKKEYGIQEILEIDTLQIEDFDRIGLVGKNGAGKSTLMSILAGDLVPDEGYVKRFCPIARILQSQEADGPVQGSYISRLGLKDSALRSGGERTRLAIGAAFSQNAPLLMADEPTTNLDLEGILLLEKMMAGFRGAILLISHDRALLDRICTTIWELEDGKLRIFDGNYSQWLAQKERERSFQQFEYDQYQKEKKRLTANVREFREQSRQMIKPPKNMSSSEWMLYKGGAAVRQGHVQARTRATLSRLEHLEKKERPSQLPEVSMKLPDTKKIRARYAVSIRGLTAGYDGHKVIEHLDFFLLSGTRTLITGPNGSGKSTLIRAIIESEPGVSITSEASIAYLSQEQDNLDSQKTVLANVTADAAFPEHICRAVLANLCMSPTDLKKPVSVLSGGERVKTALAKVLVSGCNFLILDEPTNHIDVYTMTGLERLLSSYDGTLLAVSHDRAFIENVADQVYVMREGCLTLQG</sequence>
<feature type="domain" description="ABC transporter" evidence="4">
    <location>
        <begin position="285"/>
        <end position="475"/>
    </location>
</feature>
<evidence type="ECO:0000256" key="3">
    <source>
        <dbReference type="SAM" id="Coils"/>
    </source>
</evidence>
<dbReference type="GO" id="GO:0016887">
    <property type="term" value="F:ATP hydrolysis activity"/>
    <property type="evidence" value="ECO:0007669"/>
    <property type="project" value="InterPro"/>
</dbReference>
<dbReference type="EMBL" id="DWWB01000002">
    <property type="protein sequence ID" value="HJC65120.1"/>
    <property type="molecule type" value="Genomic_DNA"/>
</dbReference>
<keyword evidence="1" id="KW-0547">Nucleotide-binding</keyword>
<dbReference type="PROSITE" id="PS50893">
    <property type="entry name" value="ABC_TRANSPORTER_2"/>
    <property type="match status" value="2"/>
</dbReference>
<evidence type="ECO:0000313" key="5">
    <source>
        <dbReference type="EMBL" id="HJC65120.1"/>
    </source>
</evidence>
<evidence type="ECO:0000256" key="2">
    <source>
        <dbReference type="ARBA" id="ARBA00022840"/>
    </source>
</evidence>
<keyword evidence="2" id="KW-0067">ATP-binding</keyword>
<dbReference type="PANTHER" id="PTHR42855">
    <property type="entry name" value="ABC TRANSPORTER ATP-BINDING SUBUNIT"/>
    <property type="match status" value="1"/>
</dbReference>
<dbReference type="NCBIfam" id="NF000355">
    <property type="entry name" value="ribo_prot_ABC_F"/>
    <property type="match status" value="1"/>
</dbReference>
<dbReference type="InterPro" id="IPR051309">
    <property type="entry name" value="ABCF_ATPase"/>
</dbReference>